<sequence>MNNEAPTMTQSPMVVRSSYETVIVADETNSRHSTASVSSSTLSDANPYLNPYDSVNRDDISTIPNSYIPLLIQTYIPCENDERENNIQDTDVDSNVTPRSDRGSAKLKGDHLVPLNINNITEHHRHDSSDHDYPPNSCDSQTQDVADSTYLTPVFERY</sequence>
<feature type="region of interest" description="Disordered" evidence="1">
    <location>
        <begin position="85"/>
        <end position="108"/>
    </location>
</feature>
<comment type="caution">
    <text evidence="2">The sequence shown here is derived from an EMBL/GenBank/DDBJ whole genome shotgun (WGS) entry which is preliminary data.</text>
</comment>
<feature type="compositionally biased region" description="Polar residues" evidence="1">
    <location>
        <begin position="137"/>
        <end position="147"/>
    </location>
</feature>
<feature type="compositionally biased region" description="Basic and acidic residues" evidence="1">
    <location>
        <begin position="99"/>
        <end position="108"/>
    </location>
</feature>
<dbReference type="AlphaFoldDB" id="A0AAN8JZI0"/>
<feature type="compositionally biased region" description="Basic and acidic residues" evidence="1">
    <location>
        <begin position="123"/>
        <end position="133"/>
    </location>
</feature>
<evidence type="ECO:0000313" key="3">
    <source>
        <dbReference type="Proteomes" id="UP001347796"/>
    </source>
</evidence>
<feature type="compositionally biased region" description="Polar residues" evidence="1">
    <location>
        <begin position="87"/>
        <end position="98"/>
    </location>
</feature>
<accession>A0AAN8JZI0</accession>
<name>A0AAN8JZI0_PATCE</name>
<reference evidence="2 3" key="1">
    <citation type="submission" date="2024-01" db="EMBL/GenBank/DDBJ databases">
        <title>The genome of the rayed Mediterranean limpet Patella caerulea (Linnaeus, 1758).</title>
        <authorList>
            <person name="Anh-Thu Weber A."/>
            <person name="Halstead-Nussloch G."/>
        </authorList>
    </citation>
    <scope>NUCLEOTIDE SEQUENCE [LARGE SCALE GENOMIC DNA]</scope>
    <source>
        <strain evidence="2">AATW-2023a</strain>
        <tissue evidence="2">Whole specimen</tissue>
    </source>
</reference>
<evidence type="ECO:0000313" key="2">
    <source>
        <dbReference type="EMBL" id="KAK6186736.1"/>
    </source>
</evidence>
<evidence type="ECO:0000256" key="1">
    <source>
        <dbReference type="SAM" id="MobiDB-lite"/>
    </source>
</evidence>
<dbReference type="Proteomes" id="UP001347796">
    <property type="component" value="Unassembled WGS sequence"/>
</dbReference>
<feature type="region of interest" description="Disordered" evidence="1">
    <location>
        <begin position="123"/>
        <end position="147"/>
    </location>
</feature>
<gene>
    <name evidence="2" type="ORF">SNE40_006014</name>
</gene>
<dbReference type="EMBL" id="JAZGQO010000005">
    <property type="protein sequence ID" value="KAK6186736.1"/>
    <property type="molecule type" value="Genomic_DNA"/>
</dbReference>
<keyword evidence="3" id="KW-1185">Reference proteome</keyword>
<protein>
    <submittedName>
        <fullName evidence="2">Uncharacterized protein</fullName>
    </submittedName>
</protein>
<proteinExistence type="predicted"/>
<organism evidence="2 3">
    <name type="scientific">Patella caerulea</name>
    <name type="common">Rayed Mediterranean limpet</name>
    <dbReference type="NCBI Taxonomy" id="87958"/>
    <lineage>
        <taxon>Eukaryota</taxon>
        <taxon>Metazoa</taxon>
        <taxon>Spiralia</taxon>
        <taxon>Lophotrochozoa</taxon>
        <taxon>Mollusca</taxon>
        <taxon>Gastropoda</taxon>
        <taxon>Patellogastropoda</taxon>
        <taxon>Patelloidea</taxon>
        <taxon>Patellidae</taxon>
        <taxon>Patella</taxon>
    </lineage>
</organism>